<evidence type="ECO:0000256" key="3">
    <source>
        <dbReference type="ARBA" id="ARBA00022833"/>
    </source>
</evidence>
<dbReference type="Gene3D" id="1.10.287.1490">
    <property type="match status" value="1"/>
</dbReference>
<dbReference type="InterPro" id="IPR013083">
    <property type="entry name" value="Znf_RING/FYVE/PHD"/>
</dbReference>
<dbReference type="Gene3D" id="3.30.40.10">
    <property type="entry name" value="Zinc/RING finger domain, C3HC4 (zinc finger)"/>
    <property type="match status" value="1"/>
</dbReference>
<reference evidence="6" key="1">
    <citation type="submission" date="2017-08" db="EMBL/GenBank/DDBJ databases">
        <authorList>
            <person name="Polle J.E."/>
            <person name="Barry K."/>
            <person name="Cushman J."/>
            <person name="Schmutz J."/>
            <person name="Tran D."/>
            <person name="Hathwaick L.T."/>
            <person name="Yim W.C."/>
            <person name="Jenkins J."/>
            <person name="Mckie-Krisberg Z.M."/>
            <person name="Prochnik S."/>
            <person name="Lindquist E."/>
            <person name="Dockter R.B."/>
            <person name="Adam C."/>
            <person name="Molina H."/>
            <person name="Bunkerborg J."/>
            <person name="Jin E."/>
            <person name="Buchheim M."/>
            <person name="Magnuson J."/>
        </authorList>
    </citation>
    <scope>NUCLEOTIDE SEQUENCE</scope>
    <source>
        <strain evidence="6">CCAP 19/18</strain>
    </source>
</reference>
<evidence type="ECO:0000313" key="7">
    <source>
        <dbReference type="Proteomes" id="UP000815325"/>
    </source>
</evidence>
<feature type="compositionally biased region" description="Gly residues" evidence="4">
    <location>
        <begin position="364"/>
        <end position="376"/>
    </location>
</feature>
<dbReference type="EMBL" id="MU069439">
    <property type="protein sequence ID" value="KAF5843658.1"/>
    <property type="molecule type" value="Genomic_DNA"/>
</dbReference>
<accession>A0ABQ7H9X9</accession>
<keyword evidence="7" id="KW-1185">Reference proteome</keyword>
<feature type="compositionally biased region" description="Low complexity" evidence="4">
    <location>
        <begin position="278"/>
        <end position="293"/>
    </location>
</feature>
<dbReference type="SUPFAM" id="SSF57903">
    <property type="entry name" value="FYVE/PHD zinc finger"/>
    <property type="match status" value="1"/>
</dbReference>
<feature type="domain" description="Zinc finger PHD-type" evidence="5">
    <location>
        <begin position="145"/>
        <end position="207"/>
    </location>
</feature>
<dbReference type="InterPro" id="IPR011011">
    <property type="entry name" value="Znf_FYVE_PHD"/>
</dbReference>
<feature type="compositionally biased region" description="Low complexity" evidence="4">
    <location>
        <begin position="410"/>
        <end position="429"/>
    </location>
</feature>
<feature type="compositionally biased region" description="Low complexity" evidence="4">
    <location>
        <begin position="315"/>
        <end position="337"/>
    </location>
</feature>
<feature type="compositionally biased region" description="Low complexity" evidence="4">
    <location>
        <begin position="251"/>
        <end position="262"/>
    </location>
</feature>
<comment type="caution">
    <text evidence="6">The sequence shown here is derived from an EMBL/GenBank/DDBJ whole genome shotgun (WGS) entry which is preliminary data.</text>
</comment>
<keyword evidence="1" id="KW-0479">Metal-binding</keyword>
<keyword evidence="2" id="KW-0863">Zinc-finger</keyword>
<proteinExistence type="predicted"/>
<feature type="compositionally biased region" description="Low complexity" evidence="4">
    <location>
        <begin position="514"/>
        <end position="530"/>
    </location>
</feature>
<dbReference type="SMART" id="SM00249">
    <property type="entry name" value="PHD"/>
    <property type="match status" value="1"/>
</dbReference>
<dbReference type="Proteomes" id="UP000815325">
    <property type="component" value="Unassembled WGS sequence"/>
</dbReference>
<feature type="compositionally biased region" description="Polar residues" evidence="4">
    <location>
        <begin position="434"/>
        <end position="463"/>
    </location>
</feature>
<gene>
    <name evidence="6" type="ORF">DUNSADRAFT_10833</name>
</gene>
<feature type="compositionally biased region" description="Low complexity" evidence="4">
    <location>
        <begin position="581"/>
        <end position="597"/>
    </location>
</feature>
<feature type="compositionally biased region" description="Basic and acidic residues" evidence="4">
    <location>
        <begin position="561"/>
        <end position="578"/>
    </location>
</feature>
<protein>
    <recommendedName>
        <fullName evidence="5">Zinc finger PHD-type domain-containing protein</fullName>
    </recommendedName>
</protein>
<name>A0ABQ7H9X9_DUNSA</name>
<keyword evidence="3" id="KW-0862">Zinc</keyword>
<feature type="region of interest" description="Disordered" evidence="4">
    <location>
        <begin position="224"/>
        <end position="478"/>
    </location>
</feature>
<organism evidence="6 7">
    <name type="scientific">Dunaliella salina</name>
    <name type="common">Green alga</name>
    <name type="synonym">Protococcus salinus</name>
    <dbReference type="NCBI Taxonomy" id="3046"/>
    <lineage>
        <taxon>Eukaryota</taxon>
        <taxon>Viridiplantae</taxon>
        <taxon>Chlorophyta</taxon>
        <taxon>core chlorophytes</taxon>
        <taxon>Chlorophyceae</taxon>
        <taxon>CS clade</taxon>
        <taxon>Chlamydomonadales</taxon>
        <taxon>Dunaliellaceae</taxon>
        <taxon>Dunaliella</taxon>
    </lineage>
</organism>
<evidence type="ECO:0000256" key="4">
    <source>
        <dbReference type="SAM" id="MobiDB-lite"/>
    </source>
</evidence>
<dbReference type="InterPro" id="IPR001965">
    <property type="entry name" value="Znf_PHD"/>
</dbReference>
<evidence type="ECO:0000313" key="6">
    <source>
        <dbReference type="EMBL" id="KAF5843658.1"/>
    </source>
</evidence>
<evidence type="ECO:0000259" key="5">
    <source>
        <dbReference type="SMART" id="SM00249"/>
    </source>
</evidence>
<feature type="region of interest" description="Disordered" evidence="4">
    <location>
        <begin position="508"/>
        <end position="597"/>
    </location>
</feature>
<sequence>MSAQKKQKLGKEESPVLLKKIMHRDYCPSPNTLVMWGVPKSKVKPHIDWTNGTTRPAYRMVPVQFQCHRPKSKSTLDVSMVYREDMARDASKQLRLGAEDMGFFVVNGLVPRLKESNMLQLGNTVLIFPVEGSLNTFLLDIRPSMCPYCEQAMETGEFVECEGCDAHAHRQCVSTIWADDELQKTPSGATAGAASQQPFKFACPACEAREPAVSYSETCTMQTTTQNGHHVPGFRPGVNPLKRPLPGMDAPSQPSSLHPHSQAGTSTAVPLPSHTSTAAAPASGAAGPKADAPQKATSAHRAVGLAGGQLPPSPLRSRPSPSPSATTAAPGTTTAAQPPGPPSGSGSGSGPGSVHVAALRALGNSGGSTAAGGAAGAGLQHKEAGGHAAAEQADTRKQAVPPGPPPPQTSPASQQQQQQQQTPSAPASGRGPTSAGTTTTPHQPSSAALATPTTNGVQATPGSSDVAARKAPESQRSAAKIIAKMSKLKQDLEDRIADIEGLSKEVEQVRKELAASQAEQSASETAQAALRAENAQLKEEAGSSAPGELDAARSEAAAAREQAEEANKRAQECEEQLRHMQGQLDQQTQQSQAAEASQTGILAELEQLRATLNTERANAALQAADVETLRQRCAEQDAELKALEEATLDTME</sequence>
<evidence type="ECO:0000256" key="2">
    <source>
        <dbReference type="ARBA" id="ARBA00022771"/>
    </source>
</evidence>
<feature type="compositionally biased region" description="Polar residues" evidence="4">
    <location>
        <begin position="263"/>
        <end position="277"/>
    </location>
</feature>
<evidence type="ECO:0000256" key="1">
    <source>
        <dbReference type="ARBA" id="ARBA00022723"/>
    </source>
</evidence>